<dbReference type="EMBL" id="PDND01000142">
    <property type="protein sequence ID" value="PGH31094.1"/>
    <property type="molecule type" value="Genomic_DNA"/>
</dbReference>
<accession>A0A2B7Z3Z9</accession>
<gene>
    <name evidence="3" type="ORF">GX50_06154</name>
</gene>
<sequence>PYPTEEPSAYPTGGEPYPTGGEPYPTDEPSAYPTGGEPYPTDEPSAYPTGGYPTTSIITYTTCVPTVTYSTTVIYPTAEPTIPTYPAGSEGLPHPTGGYPAKPTPPPYEGAASFVGTNFAVAGLAAIAALFLA</sequence>
<protein>
    <submittedName>
        <fullName evidence="3">Uncharacterized protein</fullName>
    </submittedName>
</protein>
<name>A0A2B7Z3Z9_9EURO</name>
<keyword evidence="2" id="KW-1133">Transmembrane helix</keyword>
<keyword evidence="4" id="KW-1185">Reference proteome</keyword>
<evidence type="ECO:0000313" key="3">
    <source>
        <dbReference type="EMBL" id="PGH31094.1"/>
    </source>
</evidence>
<dbReference type="STRING" id="73230.A0A2B7Z3Z9"/>
<organism evidence="3 4">
    <name type="scientific">[Emmonsia] crescens</name>
    <dbReference type="NCBI Taxonomy" id="73230"/>
    <lineage>
        <taxon>Eukaryota</taxon>
        <taxon>Fungi</taxon>
        <taxon>Dikarya</taxon>
        <taxon>Ascomycota</taxon>
        <taxon>Pezizomycotina</taxon>
        <taxon>Eurotiomycetes</taxon>
        <taxon>Eurotiomycetidae</taxon>
        <taxon>Onygenales</taxon>
        <taxon>Ajellomycetaceae</taxon>
        <taxon>Emergomyces</taxon>
    </lineage>
</organism>
<evidence type="ECO:0000313" key="4">
    <source>
        <dbReference type="Proteomes" id="UP000226031"/>
    </source>
</evidence>
<feature type="non-terminal residue" evidence="3">
    <location>
        <position position="1"/>
    </location>
</feature>
<reference evidence="3 4" key="1">
    <citation type="submission" date="2017-10" db="EMBL/GenBank/DDBJ databases">
        <title>Comparative genomics in systemic dimorphic fungi from Ajellomycetaceae.</title>
        <authorList>
            <person name="Munoz J.F."/>
            <person name="Mcewen J.G."/>
            <person name="Clay O.K."/>
            <person name="Cuomo C.A."/>
        </authorList>
    </citation>
    <scope>NUCLEOTIDE SEQUENCE [LARGE SCALE GENOMIC DNA]</scope>
    <source>
        <strain evidence="3 4">UAMH4076</strain>
    </source>
</reference>
<feature type="region of interest" description="Disordered" evidence="1">
    <location>
        <begin position="1"/>
        <end position="50"/>
    </location>
</feature>
<comment type="caution">
    <text evidence="3">The sequence shown here is derived from an EMBL/GenBank/DDBJ whole genome shotgun (WGS) entry which is preliminary data.</text>
</comment>
<dbReference type="AlphaFoldDB" id="A0A2B7Z3Z9"/>
<evidence type="ECO:0000256" key="1">
    <source>
        <dbReference type="SAM" id="MobiDB-lite"/>
    </source>
</evidence>
<feature type="transmembrane region" description="Helical" evidence="2">
    <location>
        <begin position="111"/>
        <end position="132"/>
    </location>
</feature>
<dbReference type="Proteomes" id="UP000226031">
    <property type="component" value="Unassembled WGS sequence"/>
</dbReference>
<evidence type="ECO:0000256" key="2">
    <source>
        <dbReference type="SAM" id="Phobius"/>
    </source>
</evidence>
<keyword evidence="2" id="KW-0472">Membrane</keyword>
<feature type="compositionally biased region" description="Low complexity" evidence="1">
    <location>
        <begin position="10"/>
        <end position="24"/>
    </location>
</feature>
<proteinExistence type="predicted"/>
<keyword evidence="2" id="KW-0812">Transmembrane</keyword>